<name>A0ABD3HL39_9MARC</name>
<evidence type="ECO:0000256" key="1">
    <source>
        <dbReference type="SAM" id="MobiDB-lite"/>
    </source>
</evidence>
<protein>
    <submittedName>
        <fullName evidence="2">Uncharacterized protein</fullName>
    </submittedName>
</protein>
<evidence type="ECO:0000313" key="3">
    <source>
        <dbReference type="Proteomes" id="UP001633002"/>
    </source>
</evidence>
<keyword evidence="3" id="KW-1185">Reference proteome</keyword>
<proteinExistence type="predicted"/>
<comment type="caution">
    <text evidence="2">The sequence shown here is derived from an EMBL/GenBank/DDBJ whole genome shotgun (WGS) entry which is preliminary data.</text>
</comment>
<evidence type="ECO:0000313" key="2">
    <source>
        <dbReference type="EMBL" id="KAL3690815.1"/>
    </source>
</evidence>
<dbReference type="EMBL" id="JBJQOH010000003">
    <property type="protein sequence ID" value="KAL3690815.1"/>
    <property type="molecule type" value="Genomic_DNA"/>
</dbReference>
<dbReference type="AlphaFoldDB" id="A0ABD3HL39"/>
<feature type="region of interest" description="Disordered" evidence="1">
    <location>
        <begin position="1"/>
        <end position="48"/>
    </location>
</feature>
<reference evidence="2 3" key="1">
    <citation type="submission" date="2024-09" db="EMBL/GenBank/DDBJ databases">
        <title>Chromosome-scale assembly of Riccia sorocarpa.</title>
        <authorList>
            <person name="Paukszto L."/>
        </authorList>
    </citation>
    <scope>NUCLEOTIDE SEQUENCE [LARGE SCALE GENOMIC DNA]</scope>
    <source>
        <strain evidence="2">LP-2024</strain>
        <tissue evidence="2">Aerial parts of the thallus</tissue>
    </source>
</reference>
<feature type="region of interest" description="Disordered" evidence="1">
    <location>
        <begin position="229"/>
        <end position="257"/>
    </location>
</feature>
<dbReference type="Proteomes" id="UP001633002">
    <property type="component" value="Unassembled WGS sequence"/>
</dbReference>
<feature type="compositionally biased region" description="Acidic residues" evidence="1">
    <location>
        <begin position="35"/>
        <end position="46"/>
    </location>
</feature>
<gene>
    <name evidence="2" type="ORF">R1sor_004466</name>
</gene>
<organism evidence="2 3">
    <name type="scientific">Riccia sorocarpa</name>
    <dbReference type="NCBI Taxonomy" id="122646"/>
    <lineage>
        <taxon>Eukaryota</taxon>
        <taxon>Viridiplantae</taxon>
        <taxon>Streptophyta</taxon>
        <taxon>Embryophyta</taxon>
        <taxon>Marchantiophyta</taxon>
        <taxon>Marchantiopsida</taxon>
        <taxon>Marchantiidae</taxon>
        <taxon>Marchantiales</taxon>
        <taxon>Ricciaceae</taxon>
        <taxon>Riccia</taxon>
    </lineage>
</organism>
<sequence length="283" mass="32947">MDRGEESPTRANSDAEEVHVEDLDQDADPNANPHDEDDAASEDEPGLEPTDMQHMIVHTHRTEHSGPWCIEVDKIFYTHIGNTHFKVKEDFYLYLKVDDKWSPEVVAAFMSEFSDDKDLCVVYCEDWKDKSITQYLLHPSQYDFRGMFRSQNEEVLGVSAKSLRFSMKKIPSWKKKKTLVNRFWDARSKMYNTGKSASLISKMAFVVPRPRSLDADDVFEGLIQFEEEKRKGKRKTTTAPPRNMKKPWPVESVPEEPFDPMIKFSEKDEKKALKTDFKKRTLL</sequence>
<accession>A0ABD3HL39</accession>